<evidence type="ECO:0000313" key="2">
    <source>
        <dbReference type="Proteomes" id="UP001595925"/>
    </source>
</evidence>
<reference evidence="1 2" key="1">
    <citation type="journal article" date="2019" name="Int. J. Syst. Evol. Microbiol.">
        <title>The Global Catalogue of Microorganisms (GCM) 10K type strain sequencing project: providing services to taxonomists for standard genome sequencing and annotation.</title>
        <authorList>
            <consortium name="The Broad Institute Genomics Platform"/>
            <consortium name="The Broad Institute Genome Sequencing Center for Infectious Disease"/>
            <person name="Wu L."/>
            <person name="Ma J."/>
        </authorList>
    </citation>
    <scope>NUCLEOTIDE SEQUENCE [LARGE SCALE GENOMIC DNA]</scope>
    <source>
        <strain evidence="1 2">CGMCC 1.15824</strain>
    </source>
</reference>
<name>A0ABD5QDT8_9EURY</name>
<evidence type="ECO:0008006" key="3">
    <source>
        <dbReference type="Google" id="ProtNLM"/>
    </source>
</evidence>
<protein>
    <recommendedName>
        <fullName evidence="3">Transposase</fullName>
    </recommendedName>
</protein>
<keyword evidence="2" id="KW-1185">Reference proteome</keyword>
<accession>A0ABD5QDT8</accession>
<comment type="caution">
    <text evidence="1">The sequence shown here is derived from an EMBL/GenBank/DDBJ whole genome shotgun (WGS) entry which is preliminary data.</text>
</comment>
<dbReference type="AlphaFoldDB" id="A0ABD5QDT8"/>
<gene>
    <name evidence="1" type="ORF">ACFPFO_08785</name>
</gene>
<dbReference type="Proteomes" id="UP001595925">
    <property type="component" value="Unassembled WGS sequence"/>
</dbReference>
<organism evidence="1 2">
    <name type="scientific">Saliphagus infecundisoli</name>
    <dbReference type="NCBI Taxonomy" id="1849069"/>
    <lineage>
        <taxon>Archaea</taxon>
        <taxon>Methanobacteriati</taxon>
        <taxon>Methanobacteriota</taxon>
        <taxon>Stenosarchaea group</taxon>
        <taxon>Halobacteria</taxon>
        <taxon>Halobacteriales</taxon>
        <taxon>Natrialbaceae</taxon>
        <taxon>Saliphagus</taxon>
    </lineage>
</organism>
<sequence length="65" mass="7290">MKTTRRTEVVGHLSEEQLDEAIDDAQKADETRLVRRLCFIKNVFLGDTDEMAARRVGASQPTGGR</sequence>
<evidence type="ECO:0000313" key="1">
    <source>
        <dbReference type="EMBL" id="MFC4987852.1"/>
    </source>
</evidence>
<proteinExistence type="predicted"/>
<dbReference type="EMBL" id="JBHSJG010000033">
    <property type="protein sequence ID" value="MFC4987852.1"/>
    <property type="molecule type" value="Genomic_DNA"/>
</dbReference>
<dbReference type="RefSeq" id="WP_224829296.1">
    <property type="nucleotide sequence ID" value="NZ_JAIVEF010000019.1"/>
</dbReference>